<dbReference type="SUPFAM" id="SSF88946">
    <property type="entry name" value="Sigma2 domain of RNA polymerase sigma factors"/>
    <property type="match status" value="1"/>
</dbReference>
<dbReference type="Proteomes" id="UP000541033">
    <property type="component" value="Unassembled WGS sequence"/>
</dbReference>
<dbReference type="InterPro" id="IPR036388">
    <property type="entry name" value="WH-like_DNA-bd_sf"/>
</dbReference>
<dbReference type="Gene3D" id="1.10.10.1320">
    <property type="entry name" value="Anti-sigma factor, zinc-finger domain"/>
    <property type="match status" value="1"/>
</dbReference>
<dbReference type="EMBL" id="JAAMOX010000001">
    <property type="protein sequence ID" value="NIH54004.1"/>
    <property type="molecule type" value="Genomic_DNA"/>
</dbReference>
<dbReference type="SUPFAM" id="SSF88659">
    <property type="entry name" value="Sigma3 and sigma4 domains of RNA polymerase sigma factors"/>
    <property type="match status" value="1"/>
</dbReference>
<protein>
    <submittedName>
        <fullName evidence="8">RNA polymerase sigma factor (Sigma-70 family)</fullName>
    </submittedName>
</protein>
<sequence length="416" mass="44538">MLNDEHESGPAQLARRRAEDLELIGRYRNGENHAAAELYERHMTDALWVARSLTSNASLAEEFASEAFTRVLEALRNGNGPTEDFRFYLRTAVRSVHAKWYQRNGSSLSVDDIENYVVETSPEPDRSLLAVDNEIVHAFQRLPDRWQQALMLRVVEGRKTAECARIMGVAPGAMSVLYRRAREGLRKEYLEEIAQVSIERSCTRFAGPLAQLAIGSIKGSARRAVEVHLDSCVDCADCLVELRGLVQGFNKAAVASSIAGIVGGGVAAGNAGGGSAAASLFSTQGISHALSGFALSSGSVSLYLAALSSAAVLGIAASVGVAAAQGAYDSNRVSVPVPSGECAVELRVQDGASNAPVFVSRNTTGADCWVSYSLNGTELIHRQRVDHGQAFIVSRAGTYTVVVEFGEVSKQDRFTL</sequence>
<keyword evidence="9" id="KW-1185">Reference proteome</keyword>
<dbReference type="Pfam" id="PF08281">
    <property type="entry name" value="Sigma70_r4_2"/>
    <property type="match status" value="1"/>
</dbReference>
<dbReference type="PANTHER" id="PTHR43133">
    <property type="entry name" value="RNA POLYMERASE ECF-TYPE SIGMA FACTO"/>
    <property type="match status" value="1"/>
</dbReference>
<keyword evidence="2" id="KW-0805">Transcription regulation</keyword>
<feature type="domain" description="RNA polymerase sigma-70 region 2" evidence="6">
    <location>
        <begin position="38"/>
        <end position="103"/>
    </location>
</feature>
<dbReference type="GO" id="GO:0003677">
    <property type="term" value="F:DNA binding"/>
    <property type="evidence" value="ECO:0007669"/>
    <property type="project" value="UniProtKB-KW"/>
</dbReference>
<evidence type="ECO:0000256" key="3">
    <source>
        <dbReference type="ARBA" id="ARBA00023082"/>
    </source>
</evidence>
<dbReference type="GO" id="GO:0016987">
    <property type="term" value="F:sigma factor activity"/>
    <property type="evidence" value="ECO:0007669"/>
    <property type="project" value="UniProtKB-KW"/>
</dbReference>
<evidence type="ECO:0000256" key="4">
    <source>
        <dbReference type="ARBA" id="ARBA00023125"/>
    </source>
</evidence>
<dbReference type="InterPro" id="IPR039425">
    <property type="entry name" value="RNA_pol_sigma-70-like"/>
</dbReference>
<accession>A0A7X5R1R3</accession>
<dbReference type="PANTHER" id="PTHR43133:SF8">
    <property type="entry name" value="RNA POLYMERASE SIGMA FACTOR HI_1459-RELATED"/>
    <property type="match status" value="1"/>
</dbReference>
<keyword evidence="5" id="KW-0804">Transcription</keyword>
<evidence type="ECO:0000259" key="6">
    <source>
        <dbReference type="Pfam" id="PF04542"/>
    </source>
</evidence>
<reference evidence="8 9" key="1">
    <citation type="submission" date="2020-02" db="EMBL/GenBank/DDBJ databases">
        <title>Sequencing the genomes of 1000 actinobacteria strains.</title>
        <authorList>
            <person name="Klenk H.-P."/>
        </authorList>
    </citation>
    <scope>NUCLEOTIDE SEQUENCE [LARGE SCALE GENOMIC DNA]</scope>
    <source>
        <strain evidence="8 9">DSM 27960</strain>
    </source>
</reference>
<evidence type="ECO:0000256" key="1">
    <source>
        <dbReference type="ARBA" id="ARBA00010641"/>
    </source>
</evidence>
<dbReference type="InterPro" id="IPR007627">
    <property type="entry name" value="RNA_pol_sigma70_r2"/>
</dbReference>
<gene>
    <name evidence="8" type="ORF">FHX76_001872</name>
</gene>
<dbReference type="GO" id="GO:0006352">
    <property type="term" value="P:DNA-templated transcription initiation"/>
    <property type="evidence" value="ECO:0007669"/>
    <property type="project" value="InterPro"/>
</dbReference>
<keyword evidence="4" id="KW-0238">DNA-binding</keyword>
<evidence type="ECO:0000313" key="8">
    <source>
        <dbReference type="EMBL" id="NIH54004.1"/>
    </source>
</evidence>
<dbReference type="Gene3D" id="1.10.1740.10">
    <property type="match status" value="1"/>
</dbReference>
<dbReference type="InterPro" id="IPR013325">
    <property type="entry name" value="RNA_pol_sigma_r2"/>
</dbReference>
<dbReference type="InterPro" id="IPR013249">
    <property type="entry name" value="RNA_pol_sigma70_r4_t2"/>
</dbReference>
<evidence type="ECO:0000259" key="7">
    <source>
        <dbReference type="Pfam" id="PF08281"/>
    </source>
</evidence>
<dbReference type="Gene3D" id="1.10.10.10">
    <property type="entry name" value="Winged helix-like DNA-binding domain superfamily/Winged helix DNA-binding domain"/>
    <property type="match status" value="1"/>
</dbReference>
<name>A0A7X5R1R3_9MICO</name>
<dbReference type="InterPro" id="IPR014284">
    <property type="entry name" value="RNA_pol_sigma-70_dom"/>
</dbReference>
<dbReference type="NCBIfam" id="TIGR02937">
    <property type="entry name" value="sigma70-ECF"/>
    <property type="match status" value="1"/>
</dbReference>
<dbReference type="RefSeq" id="WP_167150069.1">
    <property type="nucleotide sequence ID" value="NZ_JAAMOX010000001.1"/>
</dbReference>
<evidence type="ECO:0000256" key="5">
    <source>
        <dbReference type="ARBA" id="ARBA00023163"/>
    </source>
</evidence>
<dbReference type="InterPro" id="IPR041916">
    <property type="entry name" value="Anti_sigma_zinc_sf"/>
</dbReference>
<dbReference type="InterPro" id="IPR013324">
    <property type="entry name" value="RNA_pol_sigma_r3/r4-like"/>
</dbReference>
<comment type="similarity">
    <text evidence="1">Belongs to the sigma-70 factor family. ECF subfamily.</text>
</comment>
<dbReference type="Pfam" id="PF04542">
    <property type="entry name" value="Sigma70_r2"/>
    <property type="match status" value="1"/>
</dbReference>
<organism evidence="8 9">
    <name type="scientific">Lysinibacter cavernae</name>
    <dbReference type="NCBI Taxonomy" id="1640652"/>
    <lineage>
        <taxon>Bacteria</taxon>
        <taxon>Bacillati</taxon>
        <taxon>Actinomycetota</taxon>
        <taxon>Actinomycetes</taxon>
        <taxon>Micrococcales</taxon>
        <taxon>Microbacteriaceae</taxon>
        <taxon>Lysinibacter</taxon>
    </lineage>
</organism>
<feature type="domain" description="RNA polymerase sigma factor 70 region 4 type 2" evidence="7">
    <location>
        <begin position="134"/>
        <end position="183"/>
    </location>
</feature>
<dbReference type="AlphaFoldDB" id="A0A7X5R1R3"/>
<evidence type="ECO:0000313" key="9">
    <source>
        <dbReference type="Proteomes" id="UP000541033"/>
    </source>
</evidence>
<evidence type="ECO:0000256" key="2">
    <source>
        <dbReference type="ARBA" id="ARBA00023015"/>
    </source>
</evidence>
<proteinExistence type="inferred from homology"/>
<keyword evidence="3" id="KW-0731">Sigma factor</keyword>
<comment type="caution">
    <text evidence="8">The sequence shown here is derived from an EMBL/GenBank/DDBJ whole genome shotgun (WGS) entry which is preliminary data.</text>
</comment>